<dbReference type="InterPro" id="IPR016688">
    <property type="entry name" value="MscS-like_plants/fungi"/>
</dbReference>
<keyword evidence="4" id="KW-1133">Transmembrane helix</keyword>
<feature type="region of interest" description="Disordered" evidence="3">
    <location>
        <begin position="1"/>
        <end position="40"/>
    </location>
</feature>
<gene>
    <name evidence="5" type="ORF">SEMRO_733_G194510.1</name>
</gene>
<dbReference type="OrthoDB" id="47823at2759"/>
<organism evidence="5 6">
    <name type="scientific">Seminavis robusta</name>
    <dbReference type="NCBI Taxonomy" id="568900"/>
    <lineage>
        <taxon>Eukaryota</taxon>
        <taxon>Sar</taxon>
        <taxon>Stramenopiles</taxon>
        <taxon>Ochrophyta</taxon>
        <taxon>Bacillariophyta</taxon>
        <taxon>Bacillariophyceae</taxon>
        <taxon>Bacillariophycidae</taxon>
        <taxon>Naviculales</taxon>
        <taxon>Naviculaceae</taxon>
        <taxon>Seminavis</taxon>
    </lineage>
</organism>
<feature type="transmembrane region" description="Helical" evidence="4">
    <location>
        <begin position="594"/>
        <end position="614"/>
    </location>
</feature>
<feature type="transmembrane region" description="Helical" evidence="4">
    <location>
        <begin position="552"/>
        <end position="582"/>
    </location>
</feature>
<feature type="compositionally biased region" description="Polar residues" evidence="3">
    <location>
        <begin position="167"/>
        <end position="183"/>
    </location>
</feature>
<proteinExistence type="inferred from homology"/>
<feature type="compositionally biased region" description="Polar residues" evidence="3">
    <location>
        <begin position="199"/>
        <end position="209"/>
    </location>
</feature>
<evidence type="ECO:0000313" key="5">
    <source>
        <dbReference type="EMBL" id="CAB9515705.1"/>
    </source>
</evidence>
<feature type="compositionally biased region" description="Polar residues" evidence="3">
    <location>
        <begin position="441"/>
        <end position="450"/>
    </location>
</feature>
<feature type="compositionally biased region" description="Pro residues" evidence="3">
    <location>
        <begin position="143"/>
        <end position="156"/>
    </location>
</feature>
<protein>
    <submittedName>
        <fullName evidence="5">Mechanosensitive ion channel protein</fullName>
    </submittedName>
</protein>
<feature type="compositionally biased region" description="Basic and acidic residues" evidence="3">
    <location>
        <begin position="423"/>
        <end position="437"/>
    </location>
</feature>
<dbReference type="AlphaFoldDB" id="A0A9N8EBW6"/>
<dbReference type="EMBL" id="CAICTM010000732">
    <property type="protein sequence ID" value="CAB9515705.1"/>
    <property type="molecule type" value="Genomic_DNA"/>
</dbReference>
<dbReference type="Proteomes" id="UP001153069">
    <property type="component" value="Unassembled WGS sequence"/>
</dbReference>
<evidence type="ECO:0000256" key="4">
    <source>
        <dbReference type="SAM" id="Phobius"/>
    </source>
</evidence>
<dbReference type="GO" id="GO:0008381">
    <property type="term" value="F:mechanosensitive monoatomic ion channel activity"/>
    <property type="evidence" value="ECO:0007669"/>
    <property type="project" value="TreeGrafter"/>
</dbReference>
<feature type="transmembrane region" description="Helical" evidence="4">
    <location>
        <begin position="924"/>
        <end position="943"/>
    </location>
</feature>
<accession>A0A9N8EBW6</accession>
<comment type="caution">
    <text evidence="5">The sequence shown here is derived from an EMBL/GenBank/DDBJ whole genome shotgun (WGS) entry which is preliminary data.</text>
</comment>
<feature type="compositionally biased region" description="Low complexity" evidence="3">
    <location>
        <begin position="19"/>
        <end position="40"/>
    </location>
</feature>
<keyword evidence="6" id="KW-1185">Reference proteome</keyword>
<feature type="region of interest" description="Disordered" evidence="3">
    <location>
        <begin position="91"/>
        <end position="242"/>
    </location>
</feature>
<reference evidence="5" key="1">
    <citation type="submission" date="2020-06" db="EMBL/GenBank/DDBJ databases">
        <authorList>
            <consortium name="Plant Systems Biology data submission"/>
        </authorList>
    </citation>
    <scope>NUCLEOTIDE SEQUENCE</scope>
    <source>
        <strain evidence="5">D6</strain>
    </source>
</reference>
<evidence type="ECO:0000256" key="2">
    <source>
        <dbReference type="ARBA" id="ARBA00008017"/>
    </source>
</evidence>
<keyword evidence="4" id="KW-0812">Transmembrane</keyword>
<feature type="transmembrane region" description="Helical" evidence="4">
    <location>
        <begin position="949"/>
        <end position="971"/>
    </location>
</feature>
<name>A0A9N8EBW6_9STRA</name>
<feature type="region of interest" description="Disordered" evidence="3">
    <location>
        <begin position="377"/>
        <end position="397"/>
    </location>
</feature>
<feature type="compositionally biased region" description="Acidic residues" evidence="3">
    <location>
        <begin position="1"/>
        <end position="12"/>
    </location>
</feature>
<comment type="similarity">
    <text evidence="2">Belongs to the MscS (TC 1.A.23) family.</text>
</comment>
<dbReference type="PANTHER" id="PTHR31618:SF1">
    <property type="entry name" value="EF-HAND DOMAIN-CONTAINING PROTEIN"/>
    <property type="match status" value="1"/>
</dbReference>
<comment type="subcellular location">
    <subcellularLocation>
        <location evidence="1">Membrane</location>
        <topology evidence="1">Multi-pass membrane protein</topology>
    </subcellularLocation>
</comment>
<keyword evidence="4" id="KW-0472">Membrane</keyword>
<sequence length="1216" mass="134362">MTDDEDAGDANDESISTITDSVVPAPTTTTTTGTTTSSAVDGTDFLTLLRAAGGFGGERTNDDTWGFSEQQNNRHDLSTLSRLFDSSNTLNALNNEDTVGRSNRTNQQRPKKPQLASLAELFEPPPGLPIDAKEEESAVTVPEKPPVPAPSPPPPQSVLKNPISPLSGFSGSNDSIIRNATTSLGLPPRPPRLRHHQRTVSWGNNTTFVPPTEEQPQEGPDIPSQNSFDSVSSLDADAQHRRNNTRTQFLGLDDLLSDGPYEAEAESNIIRAMEAQRARVASPPPILPQVPSTAVHDFLLEEEPDEEEPPPPVSFASRERAKLLHNSPKKVSRHQRHLSVEQTLAGLTNAMSAFHGTQLPNNNFSSSSADAFANNAARLSEQQEESPHHHRPAPSRVWQFDNLPIVEEDDRAPDANNANIDDDVPHSGEQGHQHSADIETGATTTSQQVNTEDHPAGRNTSSTANSNPSLRRIDSSRRQSLFGDATDNLKTEWEAFSVFFRPRKKHVRSYVRNVLLYIVLPLTGIAGLLYYVCGNPIPGAVEGEDENSRASASWWLLFTVREVITFSMALAMQGFLVDFLALGTKVMLRLVGPVITLLIVQAKGWPFICFWWAIFDFAMQASGGQFSQHWLYWSRIGLFNASNPSGNIPGSESHIKVLSIVVSVSVVVAVKRFLIGLYLGRQTFSHYGESLAKVMNSMLLVSEVAGLAKAIEKSKVDEKTMLPVTSEAFGWEGDLCALQDDDNTSAHCSSTIVIDTKNRDPLTGSLPSHEKRKLMQLLGQWEEPTRPTEPGQIEIASISAVLRFRKALTFMQTKYPFGYFFGDADTREKTIESAQKVYNRLLLRTPGEQVVQFETLALLALEHDGSTIDQQKAKELLKLFRPDREGRLSMVDFLKSVDSVYKECRMLNASIQNSSQIDRAFENIFNVVFYIAVVTIALSLLGFNPLALFLSLSSVILGFAFMIGSASSKYFEGVLFILVRRPYGIGDRIHISGVELDTSIEGSPGWVVENVTLFETIATWTPTKERCSLSNGSLANSRIINAARSPQAQFHIFLKFPIDTSYERTIVFKNAIEEYMKSRPREWLALNGFRAFRIAADLGYVEYAIVIQHRESWQEVGQILDSKANLSSYCNEVAKQLNMHYRAPPLPVDLRYITGDDLLVSNLAAATTATTKSNVGSGNSGLAPTTEDMVLAEMDREAQMNAFRQIAMSKHNIRLN</sequence>
<feature type="compositionally biased region" description="Polar residues" evidence="3">
    <location>
        <begin position="223"/>
        <end position="233"/>
    </location>
</feature>
<dbReference type="GO" id="GO:0006820">
    <property type="term" value="P:monoatomic anion transport"/>
    <property type="evidence" value="ECO:0007669"/>
    <property type="project" value="TreeGrafter"/>
</dbReference>
<feature type="transmembrane region" description="Helical" evidence="4">
    <location>
        <begin position="510"/>
        <end position="532"/>
    </location>
</feature>
<dbReference type="PANTHER" id="PTHR31618">
    <property type="entry name" value="MECHANOSENSITIVE ION CHANNEL PROTEIN 5"/>
    <property type="match status" value="1"/>
</dbReference>
<feature type="region of interest" description="Disordered" evidence="3">
    <location>
        <begin position="410"/>
        <end position="477"/>
    </location>
</feature>
<evidence type="ECO:0000256" key="3">
    <source>
        <dbReference type="SAM" id="MobiDB-lite"/>
    </source>
</evidence>
<evidence type="ECO:0000313" key="6">
    <source>
        <dbReference type="Proteomes" id="UP001153069"/>
    </source>
</evidence>
<feature type="compositionally biased region" description="Polar residues" evidence="3">
    <location>
        <begin position="458"/>
        <end position="469"/>
    </location>
</feature>
<feature type="compositionally biased region" description="Polar residues" evidence="3">
    <location>
        <begin position="91"/>
        <end position="108"/>
    </location>
</feature>
<dbReference type="GO" id="GO:0005886">
    <property type="term" value="C:plasma membrane"/>
    <property type="evidence" value="ECO:0007669"/>
    <property type="project" value="TreeGrafter"/>
</dbReference>
<evidence type="ECO:0000256" key="1">
    <source>
        <dbReference type="ARBA" id="ARBA00004141"/>
    </source>
</evidence>